<sequence>MGFSRFESANIFSDQVNSFLRLMRPYMELMCCSCILSA</sequence>
<protein>
    <submittedName>
        <fullName evidence="1">Uncharacterized protein</fullName>
    </submittedName>
</protein>
<evidence type="ECO:0000313" key="1">
    <source>
        <dbReference type="EMBL" id="DAF91905.1"/>
    </source>
</evidence>
<name>A0A8S5UBQ8_9CAUD</name>
<accession>A0A8S5UBQ8</accession>
<organism evidence="1">
    <name type="scientific">Podoviridae sp. ctZkC8</name>
    <dbReference type="NCBI Taxonomy" id="2825259"/>
    <lineage>
        <taxon>Viruses</taxon>
        <taxon>Duplodnaviria</taxon>
        <taxon>Heunggongvirae</taxon>
        <taxon>Uroviricota</taxon>
        <taxon>Caudoviricetes</taxon>
    </lineage>
</organism>
<reference evidence="1" key="1">
    <citation type="journal article" date="2021" name="Proc. Natl. Acad. Sci. U.S.A.">
        <title>A Catalog of Tens of Thousands of Viruses from Human Metagenomes Reveals Hidden Associations with Chronic Diseases.</title>
        <authorList>
            <person name="Tisza M.J."/>
            <person name="Buck C.B."/>
        </authorList>
    </citation>
    <scope>NUCLEOTIDE SEQUENCE</scope>
    <source>
        <strain evidence="1">CtZkC8</strain>
    </source>
</reference>
<proteinExistence type="predicted"/>
<dbReference type="EMBL" id="BK016062">
    <property type="protein sequence ID" value="DAF91905.1"/>
    <property type="molecule type" value="Genomic_DNA"/>
</dbReference>